<dbReference type="InterPro" id="IPR004358">
    <property type="entry name" value="Sig_transdc_His_kin-like_C"/>
</dbReference>
<feature type="modified residue" description="4-aspartylphosphate" evidence="17">
    <location>
        <position position="726"/>
    </location>
</feature>
<dbReference type="Pfam" id="PF00072">
    <property type="entry name" value="Response_reg"/>
    <property type="match status" value="2"/>
</dbReference>
<dbReference type="Gene3D" id="3.30.565.10">
    <property type="entry name" value="Histidine kinase-like ATPase, C-terminal domain"/>
    <property type="match status" value="1"/>
</dbReference>
<evidence type="ECO:0000256" key="5">
    <source>
        <dbReference type="ARBA" id="ARBA00022553"/>
    </source>
</evidence>
<feature type="modified residue" description="Phosphohistidine" evidence="16">
    <location>
        <position position="883"/>
    </location>
</feature>
<evidence type="ECO:0000256" key="4">
    <source>
        <dbReference type="ARBA" id="ARBA00022475"/>
    </source>
</evidence>
<organism evidence="21 22">
    <name type="scientific">Candidatus Nitrospira inopinata</name>
    <dbReference type="NCBI Taxonomy" id="1715989"/>
    <lineage>
        <taxon>Bacteria</taxon>
        <taxon>Pseudomonadati</taxon>
        <taxon>Nitrospirota</taxon>
        <taxon>Nitrospiria</taxon>
        <taxon>Nitrospirales</taxon>
        <taxon>Nitrospiraceae</taxon>
        <taxon>Nitrospira</taxon>
    </lineage>
</organism>
<feature type="modified residue" description="4-aspartylphosphate" evidence="17">
    <location>
        <position position="578"/>
    </location>
</feature>
<evidence type="ECO:0000313" key="21">
    <source>
        <dbReference type="EMBL" id="CUQ67220.1"/>
    </source>
</evidence>
<keyword evidence="4" id="KW-1003">Cell membrane</keyword>
<keyword evidence="8" id="KW-0547">Nucleotide-binding</keyword>
<keyword evidence="11" id="KW-1133">Transmembrane helix</keyword>
<accession>A0A0S4KXT8</accession>
<evidence type="ECO:0000256" key="12">
    <source>
        <dbReference type="ARBA" id="ARBA00023012"/>
    </source>
</evidence>
<dbReference type="SUPFAM" id="SSF55785">
    <property type="entry name" value="PYP-like sensor domain (PAS domain)"/>
    <property type="match status" value="2"/>
</dbReference>
<evidence type="ECO:0000256" key="2">
    <source>
        <dbReference type="ARBA" id="ARBA00004651"/>
    </source>
</evidence>
<comment type="subcellular location">
    <subcellularLocation>
        <location evidence="2">Cell membrane</location>
        <topology evidence="2">Multi-pass membrane protein</topology>
    </subcellularLocation>
</comment>
<dbReference type="Gene3D" id="1.20.120.160">
    <property type="entry name" value="HPT domain"/>
    <property type="match status" value="1"/>
</dbReference>
<dbReference type="SUPFAM" id="SSF55874">
    <property type="entry name" value="ATPase domain of HSP90 chaperone/DNA topoisomerase II/histidine kinase"/>
    <property type="match status" value="1"/>
</dbReference>
<feature type="domain" description="Response regulatory" evidence="19">
    <location>
        <begin position="523"/>
        <end position="645"/>
    </location>
</feature>
<dbReference type="PRINTS" id="PR00344">
    <property type="entry name" value="BCTRLSENSOR"/>
</dbReference>
<keyword evidence="6 21" id="KW-0808">Transferase</keyword>
<dbReference type="CDD" id="cd17546">
    <property type="entry name" value="REC_hyHK_CKI1_RcsC-like"/>
    <property type="match status" value="1"/>
</dbReference>
<dbReference type="RefSeq" id="WP_062485388.1">
    <property type="nucleotide sequence ID" value="NZ_LN885086.1"/>
</dbReference>
<dbReference type="CDD" id="cd16922">
    <property type="entry name" value="HATPase_EvgS-ArcB-TorS-like"/>
    <property type="match status" value="1"/>
</dbReference>
<evidence type="ECO:0000313" key="22">
    <source>
        <dbReference type="Proteomes" id="UP000066284"/>
    </source>
</evidence>
<dbReference type="InterPro" id="IPR001789">
    <property type="entry name" value="Sig_transdc_resp-reg_receiver"/>
</dbReference>
<keyword evidence="13" id="KW-0472">Membrane</keyword>
<dbReference type="PROSITE" id="PS50110">
    <property type="entry name" value="RESPONSE_REGULATORY"/>
    <property type="match status" value="2"/>
</dbReference>
<evidence type="ECO:0000256" key="14">
    <source>
        <dbReference type="ARBA" id="ARBA00064003"/>
    </source>
</evidence>
<name>A0A0S4KXT8_9BACT</name>
<evidence type="ECO:0000256" key="1">
    <source>
        <dbReference type="ARBA" id="ARBA00000085"/>
    </source>
</evidence>
<sequence length="948" mass="104471">MRPTNRYAFHDELHRLPVTVTLDNLPFGVALLRGDGFIIWSNMEGARLLGRPQAALSGQSFPEIWAALTDSAPSLVLDRLKSVSASREPMARATARLRIGVAGETPVEWTCHALDHDGRSDAPSLAVSLRDLSREEDLRSERDRLAAIAEEAPSPVVELDRDGNMLYANPVMTAWLADLGYREDGTPRILPQRLSRLVAQCLRSGEPMQGLEVSLPEASFSWTLCPMTSHGLVRGYGIDTTRIYKTQQELILTAQEMRDVNRRLDEALTVAQEAARAKATFLAMMSHEIRTPMNGVIGMTSLLLETPLSPEQKTYATTIRQCGESLLHVINDVLEYSKIEAGKLELESIDFNLRDTVEDTLAQFAQQADAKGLELTGLVHANVPIALRGDPARLRQVLTNLIGNAVKFTQQGEVSLQVFLEEDSPDRVAIRFDVTDSGIGIPPDTQAKLFRPFVQGDSSTTRRYGGTGLGLMISKQLVELMDGHITVISSVGRGSTFQCTARFAKQADSPQAIAPSDDLAGRRALIVDDHESSRRVLRELMRGWGMIAETVEDADTALHRFMETMMADGTPFELVIADAIMPGKDGLQFVRELRQRAEGRTTPVVLLTPLFQRGYAEQEQQVGPVSHLQKPIRHDQLQNCLRKALALTSEPPARQAIRPDLSMEERAPAAHASRRPSLLIVEDNEINQKLAARMAEKLGYRASIASNGREAIEALAKADYDAILMDCQMPVLDGFETTRMIREREAALAAGETRKAIEGQSPRHIPIIAVTANAMKGDREQCLAAGMDDYLAKPIQLETLRSVLERWVPVPILPSGRIGRRAIASHSDVDTFDLAALEANLGGDHHLIRQLVVLFVDQHRARLAEIKTGLETGDATTIERAAHTLKGAAGNLRAGKVASAAGRIEELVRQGRLNDATAAYPRLESEVLRLVRILDRHRQEYDTLPRVA</sequence>
<protein>
    <recommendedName>
        <fullName evidence="15">Sensory/regulatory protein RpfC</fullName>
        <ecNumber evidence="3">2.7.13.3</ecNumber>
    </recommendedName>
</protein>
<evidence type="ECO:0000256" key="11">
    <source>
        <dbReference type="ARBA" id="ARBA00022989"/>
    </source>
</evidence>
<keyword evidence="7" id="KW-0812">Transmembrane</keyword>
<dbReference type="Pfam" id="PF02518">
    <property type="entry name" value="HATPase_c"/>
    <property type="match status" value="1"/>
</dbReference>
<evidence type="ECO:0000256" key="6">
    <source>
        <dbReference type="ARBA" id="ARBA00022679"/>
    </source>
</evidence>
<evidence type="ECO:0000259" key="19">
    <source>
        <dbReference type="PROSITE" id="PS50110"/>
    </source>
</evidence>
<dbReference type="SMART" id="SM00073">
    <property type="entry name" value="HPT"/>
    <property type="match status" value="1"/>
</dbReference>
<evidence type="ECO:0000256" key="13">
    <source>
        <dbReference type="ARBA" id="ARBA00023136"/>
    </source>
</evidence>
<comment type="subunit">
    <text evidence="14">At low DSF concentrations, interacts with RpfF.</text>
</comment>
<dbReference type="InterPro" id="IPR003661">
    <property type="entry name" value="HisK_dim/P_dom"/>
</dbReference>
<dbReference type="EC" id="2.7.13.3" evidence="3"/>
<keyword evidence="5 17" id="KW-0597">Phosphoprotein</keyword>
<reference evidence="22" key="1">
    <citation type="submission" date="2015-09" db="EMBL/GenBank/DDBJ databases">
        <authorList>
            <person name="Daims H."/>
        </authorList>
    </citation>
    <scope>NUCLEOTIDE SEQUENCE [LARGE SCALE GENOMIC DNA]</scope>
</reference>
<dbReference type="InterPro" id="IPR005467">
    <property type="entry name" value="His_kinase_dom"/>
</dbReference>
<evidence type="ECO:0000256" key="9">
    <source>
        <dbReference type="ARBA" id="ARBA00022777"/>
    </source>
</evidence>
<comment type="catalytic activity">
    <reaction evidence="1">
        <text>ATP + protein L-histidine = ADP + protein N-phospho-L-histidine.</text>
        <dbReference type="EC" id="2.7.13.3"/>
    </reaction>
</comment>
<dbReference type="OrthoDB" id="9757990at2"/>
<dbReference type="Pfam" id="PF08448">
    <property type="entry name" value="PAS_4"/>
    <property type="match status" value="1"/>
</dbReference>
<dbReference type="GO" id="GO:0005524">
    <property type="term" value="F:ATP binding"/>
    <property type="evidence" value="ECO:0007669"/>
    <property type="project" value="UniProtKB-KW"/>
</dbReference>
<dbReference type="Pfam" id="PF00512">
    <property type="entry name" value="HisKA"/>
    <property type="match status" value="1"/>
</dbReference>
<dbReference type="SMART" id="SM00448">
    <property type="entry name" value="REC"/>
    <property type="match status" value="2"/>
</dbReference>
<dbReference type="InterPro" id="IPR036641">
    <property type="entry name" value="HPT_dom_sf"/>
</dbReference>
<dbReference type="PANTHER" id="PTHR45339:SF1">
    <property type="entry name" value="HYBRID SIGNAL TRANSDUCTION HISTIDINE KINASE J"/>
    <property type="match status" value="1"/>
</dbReference>
<dbReference type="SUPFAM" id="SSF47384">
    <property type="entry name" value="Homodimeric domain of signal transducing histidine kinase"/>
    <property type="match status" value="1"/>
</dbReference>
<evidence type="ECO:0000256" key="8">
    <source>
        <dbReference type="ARBA" id="ARBA00022741"/>
    </source>
</evidence>
<keyword evidence="9 21" id="KW-0418">Kinase</keyword>
<feature type="domain" description="Histidine kinase" evidence="18">
    <location>
        <begin position="284"/>
        <end position="505"/>
    </location>
</feature>
<keyword evidence="10" id="KW-0067">ATP-binding</keyword>
<keyword evidence="12" id="KW-0902">Two-component regulatory system</keyword>
<dbReference type="EMBL" id="LN885086">
    <property type="protein sequence ID" value="CUQ67220.1"/>
    <property type="molecule type" value="Genomic_DNA"/>
</dbReference>
<dbReference type="SUPFAM" id="SSF52172">
    <property type="entry name" value="CheY-like"/>
    <property type="match status" value="2"/>
</dbReference>
<dbReference type="GO" id="GO:0000155">
    <property type="term" value="F:phosphorelay sensor kinase activity"/>
    <property type="evidence" value="ECO:0007669"/>
    <property type="project" value="InterPro"/>
</dbReference>
<dbReference type="KEGG" id="nio:NITINOP_2248"/>
<dbReference type="SUPFAM" id="SSF47226">
    <property type="entry name" value="Histidine-containing phosphotransfer domain, HPT domain"/>
    <property type="match status" value="1"/>
</dbReference>
<dbReference type="GO" id="GO:0005886">
    <property type="term" value="C:plasma membrane"/>
    <property type="evidence" value="ECO:0007669"/>
    <property type="project" value="UniProtKB-SubCell"/>
</dbReference>
<evidence type="ECO:0000259" key="20">
    <source>
        <dbReference type="PROSITE" id="PS50894"/>
    </source>
</evidence>
<dbReference type="Gene3D" id="3.40.50.2300">
    <property type="match status" value="2"/>
</dbReference>
<dbReference type="CDD" id="cd00082">
    <property type="entry name" value="HisKA"/>
    <property type="match status" value="1"/>
</dbReference>
<dbReference type="InterPro" id="IPR003594">
    <property type="entry name" value="HATPase_dom"/>
</dbReference>
<dbReference type="STRING" id="1715989.NITINOP_2248"/>
<dbReference type="InterPro" id="IPR011006">
    <property type="entry name" value="CheY-like_superfamily"/>
</dbReference>
<dbReference type="PROSITE" id="PS50109">
    <property type="entry name" value="HIS_KIN"/>
    <property type="match status" value="1"/>
</dbReference>
<dbReference type="InterPro" id="IPR035965">
    <property type="entry name" value="PAS-like_dom_sf"/>
</dbReference>
<dbReference type="InterPro" id="IPR008207">
    <property type="entry name" value="Sig_transdc_His_kin_Hpt_dom"/>
</dbReference>
<dbReference type="FunFam" id="1.10.287.130:FF:000002">
    <property type="entry name" value="Two-component osmosensing histidine kinase"/>
    <property type="match status" value="1"/>
</dbReference>
<dbReference type="Proteomes" id="UP000066284">
    <property type="component" value="Chromosome 1"/>
</dbReference>
<proteinExistence type="predicted"/>
<dbReference type="Gene3D" id="3.30.450.20">
    <property type="entry name" value="PAS domain"/>
    <property type="match status" value="2"/>
</dbReference>
<evidence type="ECO:0000256" key="17">
    <source>
        <dbReference type="PROSITE-ProRule" id="PRU00169"/>
    </source>
</evidence>
<dbReference type="PANTHER" id="PTHR45339">
    <property type="entry name" value="HYBRID SIGNAL TRANSDUCTION HISTIDINE KINASE J"/>
    <property type="match status" value="1"/>
</dbReference>
<feature type="domain" description="Response regulatory" evidence="19">
    <location>
        <begin position="677"/>
        <end position="808"/>
    </location>
</feature>
<evidence type="ECO:0000259" key="18">
    <source>
        <dbReference type="PROSITE" id="PS50109"/>
    </source>
</evidence>
<dbReference type="FunFam" id="3.30.565.10:FF:000010">
    <property type="entry name" value="Sensor histidine kinase RcsC"/>
    <property type="match status" value="1"/>
</dbReference>
<evidence type="ECO:0000256" key="15">
    <source>
        <dbReference type="ARBA" id="ARBA00068150"/>
    </source>
</evidence>
<dbReference type="CDD" id="cd00088">
    <property type="entry name" value="HPT"/>
    <property type="match status" value="1"/>
</dbReference>
<feature type="domain" description="HPt" evidence="20">
    <location>
        <begin position="844"/>
        <end position="944"/>
    </location>
</feature>
<dbReference type="CDD" id="cd00156">
    <property type="entry name" value="REC"/>
    <property type="match status" value="1"/>
</dbReference>
<evidence type="ECO:0000256" key="16">
    <source>
        <dbReference type="PROSITE-ProRule" id="PRU00110"/>
    </source>
</evidence>
<dbReference type="SMART" id="SM00387">
    <property type="entry name" value="HATPase_c"/>
    <property type="match status" value="1"/>
</dbReference>
<evidence type="ECO:0000256" key="10">
    <source>
        <dbReference type="ARBA" id="ARBA00022840"/>
    </source>
</evidence>
<keyword evidence="22" id="KW-1185">Reference proteome</keyword>
<dbReference type="InterPro" id="IPR013656">
    <property type="entry name" value="PAS_4"/>
</dbReference>
<dbReference type="Gene3D" id="1.10.287.130">
    <property type="match status" value="1"/>
</dbReference>
<evidence type="ECO:0000256" key="7">
    <source>
        <dbReference type="ARBA" id="ARBA00022692"/>
    </source>
</evidence>
<dbReference type="PROSITE" id="PS50894">
    <property type="entry name" value="HPT"/>
    <property type="match status" value="1"/>
</dbReference>
<dbReference type="AlphaFoldDB" id="A0A0S4KXT8"/>
<dbReference type="InterPro" id="IPR036097">
    <property type="entry name" value="HisK_dim/P_sf"/>
</dbReference>
<dbReference type="InterPro" id="IPR036890">
    <property type="entry name" value="HATPase_C_sf"/>
</dbReference>
<evidence type="ECO:0000256" key="3">
    <source>
        <dbReference type="ARBA" id="ARBA00012438"/>
    </source>
</evidence>
<gene>
    <name evidence="21" type="ORF">NITINOP_2248</name>
</gene>
<dbReference type="Pfam" id="PF01627">
    <property type="entry name" value="Hpt"/>
    <property type="match status" value="1"/>
</dbReference>
<dbReference type="SMART" id="SM00388">
    <property type="entry name" value="HisKA"/>
    <property type="match status" value="1"/>
</dbReference>